<organism evidence="1 2">
    <name type="scientific">Mycena chlorophos</name>
    <name type="common">Agaric fungus</name>
    <name type="synonym">Agaricus chlorophos</name>
    <dbReference type="NCBI Taxonomy" id="658473"/>
    <lineage>
        <taxon>Eukaryota</taxon>
        <taxon>Fungi</taxon>
        <taxon>Dikarya</taxon>
        <taxon>Basidiomycota</taxon>
        <taxon>Agaricomycotina</taxon>
        <taxon>Agaricomycetes</taxon>
        <taxon>Agaricomycetidae</taxon>
        <taxon>Agaricales</taxon>
        <taxon>Marasmiineae</taxon>
        <taxon>Mycenaceae</taxon>
        <taxon>Mycena</taxon>
    </lineage>
</organism>
<keyword evidence="2" id="KW-1185">Reference proteome</keyword>
<evidence type="ECO:0000313" key="2">
    <source>
        <dbReference type="Proteomes" id="UP000815677"/>
    </source>
</evidence>
<sequence length="646" mass="72023">MDTSLPDEIISEILTPALRVSDDAFASTSSDTFAQFTESTSAYLVVCKAWLRVATPLLYNVVIIRSKAQANALAKALSQNPELGRFIKKLRVEGGYGGSMHTVLKASPNITDLFLSLDIWTPDTTDGLCKGLKLISPRRLILRAHEYRRKTNKALQSLVDALVAAIHTWESLTALDSATNSTDISKITTALRDVKRLQTFSASTVNEAQQLFVALNGCPLRVVNLKRRLAQYEQNMATTLFPELARLLKSPDPEPTATSQSASHSASGETILVPSLNPFFVPLKDESVDVQEAIWSRILYHALSCPERAEEPSRPTSANPQHGARVPYLQVSKMFLKCGLPHFYAHIDVRLGRQQSFEAAARNGTLEGRLLTLVFRTDTTLNVLEAMSARTTETLVACRVGLRPVHADHDSMFLSCFPSLRYLRLSGRIVLRTGCPADSLTSLSELTLSTVDSSLFSVLAELGLPSLRSLDLSWFFEDAKTSILRLQSFMETHGAKLTKLTLAVAVIDSLKGKLLEYCPNLTDLTIHSASYLGAPIPTLATFEPTTPNLALVRIKFMLEKWPRRRHERNDAIARWEALIFALNPTAHMPSLREILVYCCEWPTTERDIAKSVWVRWSEKLLRSKVDLVDADGRKWRPRLQVSRGRR</sequence>
<evidence type="ECO:0000313" key="1">
    <source>
        <dbReference type="EMBL" id="GAT57235.1"/>
    </source>
</evidence>
<gene>
    <name evidence="1" type="ORF">MCHLO_13797</name>
</gene>
<dbReference type="SUPFAM" id="SSF52047">
    <property type="entry name" value="RNI-like"/>
    <property type="match status" value="1"/>
</dbReference>
<name>A0ABQ0M1S3_MYCCL</name>
<proteinExistence type="predicted"/>
<reference evidence="1" key="1">
    <citation type="submission" date="2014-09" db="EMBL/GenBank/DDBJ databases">
        <title>Genome sequence of the luminous mushroom Mycena chlorophos for searching fungal bioluminescence genes.</title>
        <authorList>
            <person name="Tanaka Y."/>
            <person name="Kasuga D."/>
            <person name="Oba Y."/>
            <person name="Hase S."/>
            <person name="Sato K."/>
            <person name="Oba Y."/>
            <person name="Sakakibara Y."/>
        </authorList>
    </citation>
    <scope>NUCLEOTIDE SEQUENCE</scope>
</reference>
<dbReference type="EMBL" id="DF849426">
    <property type="protein sequence ID" value="GAT57235.1"/>
    <property type="molecule type" value="Genomic_DNA"/>
</dbReference>
<dbReference type="Proteomes" id="UP000815677">
    <property type="component" value="Unassembled WGS sequence"/>
</dbReference>
<evidence type="ECO:0008006" key="3">
    <source>
        <dbReference type="Google" id="ProtNLM"/>
    </source>
</evidence>
<dbReference type="Gene3D" id="3.80.10.10">
    <property type="entry name" value="Ribonuclease Inhibitor"/>
    <property type="match status" value="1"/>
</dbReference>
<dbReference type="InterPro" id="IPR032675">
    <property type="entry name" value="LRR_dom_sf"/>
</dbReference>
<protein>
    <recommendedName>
        <fullName evidence="3">F-box domain-containing protein</fullName>
    </recommendedName>
</protein>
<accession>A0ABQ0M1S3</accession>